<evidence type="ECO:0000256" key="6">
    <source>
        <dbReference type="ARBA" id="ARBA00023136"/>
    </source>
</evidence>
<keyword evidence="10" id="KW-1185">Reference proteome</keyword>
<evidence type="ECO:0000256" key="5">
    <source>
        <dbReference type="ARBA" id="ARBA00022989"/>
    </source>
</evidence>
<dbReference type="InterPro" id="IPR032805">
    <property type="entry name" value="Wax_synthase_dom"/>
</dbReference>
<keyword evidence="5" id="KW-1133">Transmembrane helix</keyword>
<sequence length="418" mass="47116">MTCHPLYLHPLVTSTFQQLLFTFIAGFTSPNSILRPLGFVIFLLCNYVALSSFTDYVEPPGWVARTVASAFPQITLTYFERMIVRKIAYDSSIVNTNSRKSDDAAPNGNGHVAASDNKPPSFSQRYKFGNLVATSMRGLGTPWEVRHLHPFRSSDKSYVPPPGIFILRHVLAAVACYFTHRLCITTQLALDQNFMSPGHVLFFRRVGDVSLDELKVRYIATVTTVTSIYCFIQGGYSLASAASVMLDSSAVKGWRPVFGELSESYCLRQFWAVFWHQGLQNNLRGTAGWITVNVFRMRSHSLLSRYLKILLAFFLSGLVHVPSDMGSAVPAAQSGAIQFFCMQPIGLMIEDVFRPLFSPLWKYQVWRIVARPLGYFWVITFLAWSGPVRWFPVIRMQNFETETFGLGAFKPLAKVMSC</sequence>
<dbReference type="GO" id="GO:0006629">
    <property type="term" value="P:lipid metabolic process"/>
    <property type="evidence" value="ECO:0007669"/>
    <property type="project" value="InterPro"/>
</dbReference>
<feature type="region of interest" description="Disordered" evidence="7">
    <location>
        <begin position="98"/>
        <end position="121"/>
    </location>
</feature>
<dbReference type="GO" id="GO:0016020">
    <property type="term" value="C:membrane"/>
    <property type="evidence" value="ECO:0007669"/>
    <property type="project" value="UniProtKB-SubCell"/>
</dbReference>
<dbReference type="PANTHER" id="PTHR31595">
    <property type="entry name" value="LONG-CHAIN-ALCOHOL O-FATTY-ACYLTRANSFERASE 3-RELATED"/>
    <property type="match status" value="1"/>
</dbReference>
<dbReference type="PANTHER" id="PTHR31595:SF67">
    <property type="entry name" value="WAX SYNTHASE DOMAIN-CONTAINING PROTEIN"/>
    <property type="match status" value="1"/>
</dbReference>
<evidence type="ECO:0000256" key="4">
    <source>
        <dbReference type="ARBA" id="ARBA00022692"/>
    </source>
</evidence>
<evidence type="ECO:0000259" key="8">
    <source>
        <dbReference type="Pfam" id="PF13813"/>
    </source>
</evidence>
<keyword evidence="4" id="KW-0812">Transmembrane</keyword>
<evidence type="ECO:0000256" key="3">
    <source>
        <dbReference type="ARBA" id="ARBA00022679"/>
    </source>
</evidence>
<name>A0AAE0M1C9_9PEZI</name>
<dbReference type="Pfam" id="PF13813">
    <property type="entry name" value="MBOAT_2"/>
    <property type="match status" value="1"/>
</dbReference>
<evidence type="ECO:0000256" key="1">
    <source>
        <dbReference type="ARBA" id="ARBA00004141"/>
    </source>
</evidence>
<organism evidence="9 10">
    <name type="scientific">Apodospora peruviana</name>
    <dbReference type="NCBI Taxonomy" id="516989"/>
    <lineage>
        <taxon>Eukaryota</taxon>
        <taxon>Fungi</taxon>
        <taxon>Dikarya</taxon>
        <taxon>Ascomycota</taxon>
        <taxon>Pezizomycotina</taxon>
        <taxon>Sordariomycetes</taxon>
        <taxon>Sordariomycetidae</taxon>
        <taxon>Sordariales</taxon>
        <taxon>Lasiosphaeriaceae</taxon>
        <taxon>Apodospora</taxon>
    </lineage>
</organism>
<gene>
    <name evidence="9" type="ORF">B0H66DRAFT_522120</name>
</gene>
<dbReference type="Proteomes" id="UP001283341">
    <property type="component" value="Unassembled WGS sequence"/>
</dbReference>
<dbReference type="EMBL" id="JAUEDM010000006">
    <property type="protein sequence ID" value="KAK3315646.1"/>
    <property type="molecule type" value="Genomic_DNA"/>
</dbReference>
<dbReference type="GO" id="GO:0008374">
    <property type="term" value="F:O-acyltransferase activity"/>
    <property type="evidence" value="ECO:0007669"/>
    <property type="project" value="InterPro"/>
</dbReference>
<evidence type="ECO:0000256" key="7">
    <source>
        <dbReference type="SAM" id="MobiDB-lite"/>
    </source>
</evidence>
<accession>A0AAE0M1C9</accession>
<keyword evidence="3 9" id="KW-0808">Transferase</keyword>
<evidence type="ECO:0000313" key="10">
    <source>
        <dbReference type="Proteomes" id="UP001283341"/>
    </source>
</evidence>
<keyword evidence="6" id="KW-0472">Membrane</keyword>
<comment type="similarity">
    <text evidence="2">Belongs to the wax synthase family.</text>
</comment>
<proteinExistence type="inferred from homology"/>
<evidence type="ECO:0000313" key="9">
    <source>
        <dbReference type="EMBL" id="KAK3315646.1"/>
    </source>
</evidence>
<reference evidence="9" key="1">
    <citation type="journal article" date="2023" name="Mol. Phylogenet. Evol.">
        <title>Genome-scale phylogeny and comparative genomics of the fungal order Sordariales.</title>
        <authorList>
            <person name="Hensen N."/>
            <person name="Bonometti L."/>
            <person name="Westerberg I."/>
            <person name="Brannstrom I.O."/>
            <person name="Guillou S."/>
            <person name="Cros-Aarteil S."/>
            <person name="Calhoun S."/>
            <person name="Haridas S."/>
            <person name="Kuo A."/>
            <person name="Mondo S."/>
            <person name="Pangilinan J."/>
            <person name="Riley R."/>
            <person name="LaButti K."/>
            <person name="Andreopoulos B."/>
            <person name="Lipzen A."/>
            <person name="Chen C."/>
            <person name="Yan M."/>
            <person name="Daum C."/>
            <person name="Ng V."/>
            <person name="Clum A."/>
            <person name="Steindorff A."/>
            <person name="Ohm R.A."/>
            <person name="Martin F."/>
            <person name="Silar P."/>
            <person name="Natvig D.O."/>
            <person name="Lalanne C."/>
            <person name="Gautier V."/>
            <person name="Ament-Velasquez S.L."/>
            <person name="Kruys A."/>
            <person name="Hutchinson M.I."/>
            <person name="Powell A.J."/>
            <person name="Barry K."/>
            <person name="Miller A.N."/>
            <person name="Grigoriev I.V."/>
            <person name="Debuchy R."/>
            <person name="Gladieux P."/>
            <person name="Hiltunen Thoren M."/>
            <person name="Johannesson H."/>
        </authorList>
    </citation>
    <scope>NUCLEOTIDE SEQUENCE</scope>
    <source>
        <strain evidence="9">CBS 118394</strain>
    </source>
</reference>
<evidence type="ECO:0000256" key="2">
    <source>
        <dbReference type="ARBA" id="ARBA00007282"/>
    </source>
</evidence>
<dbReference type="InterPro" id="IPR044851">
    <property type="entry name" value="Wax_synthase"/>
</dbReference>
<dbReference type="AlphaFoldDB" id="A0AAE0M1C9"/>
<comment type="caution">
    <text evidence="9">The sequence shown here is derived from an EMBL/GenBank/DDBJ whole genome shotgun (WGS) entry which is preliminary data.</text>
</comment>
<comment type="subcellular location">
    <subcellularLocation>
        <location evidence="1">Membrane</location>
        <topology evidence="1">Multi-pass membrane protein</topology>
    </subcellularLocation>
</comment>
<feature type="domain" description="Wax synthase" evidence="8">
    <location>
        <begin position="254"/>
        <end position="341"/>
    </location>
</feature>
<reference evidence="9" key="2">
    <citation type="submission" date="2023-06" db="EMBL/GenBank/DDBJ databases">
        <authorList>
            <consortium name="Lawrence Berkeley National Laboratory"/>
            <person name="Haridas S."/>
            <person name="Hensen N."/>
            <person name="Bonometti L."/>
            <person name="Westerberg I."/>
            <person name="Brannstrom I.O."/>
            <person name="Guillou S."/>
            <person name="Cros-Aarteil S."/>
            <person name="Calhoun S."/>
            <person name="Kuo A."/>
            <person name="Mondo S."/>
            <person name="Pangilinan J."/>
            <person name="Riley R."/>
            <person name="Labutti K."/>
            <person name="Andreopoulos B."/>
            <person name="Lipzen A."/>
            <person name="Chen C."/>
            <person name="Yanf M."/>
            <person name="Daum C."/>
            <person name="Ng V."/>
            <person name="Clum A."/>
            <person name="Steindorff A."/>
            <person name="Ohm R."/>
            <person name="Martin F."/>
            <person name="Silar P."/>
            <person name="Natvig D."/>
            <person name="Lalanne C."/>
            <person name="Gautier V."/>
            <person name="Ament-Velasquez S.L."/>
            <person name="Kruys A."/>
            <person name="Hutchinson M.I."/>
            <person name="Powell A.J."/>
            <person name="Barry K."/>
            <person name="Miller A.N."/>
            <person name="Grigoriev I.V."/>
            <person name="Debuchy R."/>
            <person name="Gladieux P."/>
            <person name="Thoren M.H."/>
            <person name="Johannesson H."/>
        </authorList>
    </citation>
    <scope>NUCLEOTIDE SEQUENCE</scope>
    <source>
        <strain evidence="9">CBS 118394</strain>
    </source>
</reference>
<protein>
    <submittedName>
        <fullName evidence="9">Membrane bound O-acyl transferase family-domain-containing protein</fullName>
    </submittedName>
</protein>